<feature type="transmembrane region" description="Helical" evidence="1">
    <location>
        <begin position="273"/>
        <end position="291"/>
    </location>
</feature>
<name>A0A9R1C9R7_9BACT</name>
<evidence type="ECO:0000313" key="3">
    <source>
        <dbReference type="Proteomes" id="UP000825483"/>
    </source>
</evidence>
<reference evidence="2" key="1">
    <citation type="journal article" date="2022" name="Int. J. Syst. Evol. Microbiol.">
        <title>Prevotella lacticifex sp. nov., isolated from the rumen of cows.</title>
        <authorList>
            <person name="Shinkai T."/>
            <person name="Ikeyama N."/>
            <person name="Kumagai M."/>
            <person name="Ohmori H."/>
            <person name="Sakamoto M."/>
            <person name="Ohkuma M."/>
            <person name="Mitsumori M."/>
        </authorList>
    </citation>
    <scope>NUCLEOTIDE SEQUENCE</scope>
    <source>
        <strain evidence="2">R5076</strain>
    </source>
</reference>
<feature type="transmembrane region" description="Helical" evidence="1">
    <location>
        <begin position="220"/>
        <end position="238"/>
    </location>
</feature>
<dbReference type="Proteomes" id="UP000825483">
    <property type="component" value="Unassembled WGS sequence"/>
</dbReference>
<feature type="transmembrane region" description="Helical" evidence="1">
    <location>
        <begin position="102"/>
        <end position="127"/>
    </location>
</feature>
<keyword evidence="1" id="KW-0812">Transmembrane</keyword>
<keyword evidence="3" id="KW-1185">Reference proteome</keyword>
<feature type="transmembrane region" description="Helical" evidence="1">
    <location>
        <begin position="139"/>
        <end position="159"/>
    </location>
</feature>
<evidence type="ECO:0000256" key="1">
    <source>
        <dbReference type="SAM" id="Phobius"/>
    </source>
</evidence>
<feature type="transmembrane region" description="Helical" evidence="1">
    <location>
        <begin position="190"/>
        <end position="208"/>
    </location>
</feature>
<protein>
    <submittedName>
        <fullName evidence="2">Uncharacterized protein</fullName>
    </submittedName>
</protein>
<dbReference type="AlphaFoldDB" id="A0A9R1C9R7"/>
<accession>A0A9R1C9R7</accession>
<sequence length="292" mass="33355">MTIIALAIWFAVGLMTFEPHIVTSFICMAMASVMMGQLNSANALIRIYSRMIMCTFLVIVSVATFLFSDYAPALVTLCFTIFYTFLFRCYQDKSSPGWIFYAYLAIGLASVFWVQVLFFLPFLWIITSTNLLAMNFRNFIASLLGVIAPYWFLLAWYAFKNDIPAFAVHFKELANFGQVAGMQVLTSHQLVTLAFTILLAVTGMIHFVNKAHLDNIRTRLLYETFITIDLLTIAFIILQPQHFKFLYGILAVNTSPLIGHFIALTHTKWTNRYFILLIIMAMAICAYNIWIP</sequence>
<gene>
    <name evidence="2" type="ORF">PRLR5076_14350</name>
</gene>
<keyword evidence="1" id="KW-1133">Transmembrane helix</keyword>
<organism evidence="2 3">
    <name type="scientific">Prevotella lacticifex</name>
    <dbReference type="NCBI Taxonomy" id="2854755"/>
    <lineage>
        <taxon>Bacteria</taxon>
        <taxon>Pseudomonadati</taxon>
        <taxon>Bacteroidota</taxon>
        <taxon>Bacteroidia</taxon>
        <taxon>Bacteroidales</taxon>
        <taxon>Prevotellaceae</taxon>
        <taxon>Prevotella</taxon>
    </lineage>
</organism>
<dbReference type="EMBL" id="BPUB01000001">
    <property type="protein sequence ID" value="GJG58584.1"/>
    <property type="molecule type" value="Genomic_DNA"/>
</dbReference>
<keyword evidence="1" id="KW-0472">Membrane</keyword>
<feature type="transmembrane region" description="Helical" evidence="1">
    <location>
        <begin position="73"/>
        <end position="90"/>
    </location>
</feature>
<feature type="transmembrane region" description="Helical" evidence="1">
    <location>
        <begin position="6"/>
        <end position="35"/>
    </location>
</feature>
<evidence type="ECO:0000313" key="2">
    <source>
        <dbReference type="EMBL" id="GJG58584.1"/>
    </source>
</evidence>
<comment type="caution">
    <text evidence="2">The sequence shown here is derived from an EMBL/GenBank/DDBJ whole genome shotgun (WGS) entry which is preliminary data.</text>
</comment>
<proteinExistence type="predicted"/>
<feature type="transmembrane region" description="Helical" evidence="1">
    <location>
        <begin position="47"/>
        <end position="67"/>
    </location>
</feature>
<feature type="transmembrane region" description="Helical" evidence="1">
    <location>
        <begin position="245"/>
        <end position="267"/>
    </location>
</feature>